<evidence type="ECO:0000313" key="1">
    <source>
        <dbReference type="EMBL" id="CAI4213301.1"/>
    </source>
</evidence>
<dbReference type="Gene3D" id="2.60.120.10">
    <property type="entry name" value="Jelly Rolls"/>
    <property type="match status" value="2"/>
</dbReference>
<proteinExistence type="predicted"/>
<comment type="caution">
    <text evidence="1">The sequence shown here is derived from an EMBL/GenBank/DDBJ whole genome shotgun (WGS) entry which is preliminary data.</text>
</comment>
<dbReference type="PANTHER" id="PTHR36440">
    <property type="entry name" value="PUTATIVE (AFU_ORTHOLOGUE AFUA_8G07350)-RELATED"/>
    <property type="match status" value="1"/>
</dbReference>
<protein>
    <submittedName>
        <fullName evidence="1">Uncharacterized protein</fullName>
    </submittedName>
</protein>
<sequence>MPIPVQTTPPDSRTSYIIDQLEGERITIPGSKGVFRILASEKQTGDSIAVFQSGAVLSDAPGFHWHNEAHDVFLCTKGFIKLWNGDKCRILGPGDFAYIPPVSIRPHLPANWVDFFRYVSEPYDGILAPATDDRDLRALLVPKVIAAKDRFDVHFVRDPTFANMGPRWMVGGVLSRPFLRAAHVEGRFAISSIESSGKYPAGAAALARWFTFPAWITAFGLLRIKLKGQAEWDSVREGQTVVLSAGETFTLDFGSRFVRAFSFTNGPGIEEVIHEAGAQVEHVVLPDEVGEVDQEKFSKACETLGVTIEAL</sequence>
<dbReference type="Proteomes" id="UP000838763">
    <property type="component" value="Unassembled WGS sequence"/>
</dbReference>
<dbReference type="EMBL" id="CALLCH030000007">
    <property type="protein sequence ID" value="CAI4213301.1"/>
    <property type="molecule type" value="Genomic_DNA"/>
</dbReference>
<dbReference type="OrthoDB" id="2588190at2759"/>
<dbReference type="InterPro" id="IPR014710">
    <property type="entry name" value="RmlC-like_jellyroll"/>
</dbReference>
<gene>
    <name evidence="1" type="ORF">PPNO1_LOCUS3049</name>
</gene>
<dbReference type="PANTHER" id="PTHR36440:SF1">
    <property type="entry name" value="PUTATIVE (AFU_ORTHOLOGUE AFUA_8G07350)-RELATED"/>
    <property type="match status" value="1"/>
</dbReference>
<dbReference type="CDD" id="cd02215">
    <property type="entry name" value="cupin_QDO_N_C"/>
    <property type="match status" value="1"/>
</dbReference>
<keyword evidence="2" id="KW-1185">Reference proteome</keyword>
<dbReference type="InterPro" id="IPR053146">
    <property type="entry name" value="QDO-like"/>
</dbReference>
<accession>A0A9P1MA38</accession>
<reference evidence="1" key="1">
    <citation type="submission" date="2022-11" db="EMBL/GenBank/DDBJ databases">
        <authorList>
            <person name="Scott C."/>
            <person name="Bruce N."/>
        </authorList>
    </citation>
    <scope>NUCLEOTIDE SEQUENCE</scope>
</reference>
<dbReference type="AlphaFoldDB" id="A0A9P1MA38"/>
<dbReference type="SUPFAM" id="SSF51182">
    <property type="entry name" value="RmlC-like cupins"/>
    <property type="match status" value="1"/>
</dbReference>
<name>A0A9P1MA38_9PEZI</name>
<organism evidence="1 2">
    <name type="scientific">Parascedosporium putredinis</name>
    <dbReference type="NCBI Taxonomy" id="1442378"/>
    <lineage>
        <taxon>Eukaryota</taxon>
        <taxon>Fungi</taxon>
        <taxon>Dikarya</taxon>
        <taxon>Ascomycota</taxon>
        <taxon>Pezizomycotina</taxon>
        <taxon>Sordariomycetes</taxon>
        <taxon>Hypocreomycetidae</taxon>
        <taxon>Microascales</taxon>
        <taxon>Microascaceae</taxon>
        <taxon>Parascedosporium</taxon>
    </lineage>
</organism>
<evidence type="ECO:0000313" key="2">
    <source>
        <dbReference type="Proteomes" id="UP000838763"/>
    </source>
</evidence>
<dbReference type="InterPro" id="IPR011051">
    <property type="entry name" value="RmlC_Cupin_sf"/>
</dbReference>